<accession>C8P8W7</accession>
<dbReference type="HOGENOM" id="CLU_1710890_0_0_9"/>
<dbReference type="AlphaFoldDB" id="C8P8W7"/>
<dbReference type="STRING" id="525309.HMPREF0494_1761"/>
<sequence>MQMDTKQVEPGQGWLKTLNNDLTNLDNRTLSWTEWQAANAVLLNGFGRAGNGISVRFLRDKVGNIYLTHVVGEVTKTQYDGRWTDFCRLSDVPQSACAIQAVARIANNDMASGYVSVTLAYSDNSTQTTTLKVGGKYDGGPYLNGWIGFSLMY</sequence>
<gene>
    <name evidence="1" type="ORF">HMPREF0494_1761</name>
</gene>
<proteinExistence type="predicted"/>
<reference evidence="1 2" key="1">
    <citation type="submission" date="2009-09" db="EMBL/GenBank/DDBJ databases">
        <authorList>
            <person name="Qin X."/>
            <person name="Bachman B."/>
            <person name="Battles P."/>
            <person name="Bell A."/>
            <person name="Bess C."/>
            <person name="Bickham C."/>
            <person name="Chaboub L."/>
            <person name="Chen D."/>
            <person name="Coyle M."/>
            <person name="Deiros D.R."/>
            <person name="Dinh H."/>
            <person name="Forbes L."/>
            <person name="Fowler G."/>
            <person name="Francisco L."/>
            <person name="Fu Q."/>
            <person name="Gubbala S."/>
            <person name="Hale W."/>
            <person name="Han Y."/>
            <person name="Hemphill L."/>
            <person name="Highlander S.K."/>
            <person name="Hirani K."/>
            <person name="Hogues M."/>
            <person name="Jackson L."/>
            <person name="Jakkamsetti A."/>
            <person name="Javaid M."/>
            <person name="Jiang H."/>
            <person name="Korchina V."/>
            <person name="Kovar C."/>
            <person name="Lara F."/>
            <person name="Lee S."/>
            <person name="Mata R."/>
            <person name="Mathew T."/>
            <person name="Moen C."/>
            <person name="Morales K."/>
            <person name="Munidasa M."/>
            <person name="Nazareth L."/>
            <person name="Ngo R."/>
            <person name="Nguyen L."/>
            <person name="Okwuonu G."/>
            <person name="Ongeri F."/>
            <person name="Patil S."/>
            <person name="Petrosino J."/>
            <person name="Pham C."/>
            <person name="Pham P."/>
            <person name="Pu L.-L."/>
            <person name="Puazo M."/>
            <person name="Raj R."/>
            <person name="Reid J."/>
            <person name="Rouhana J."/>
            <person name="Saada N."/>
            <person name="Shang Y."/>
            <person name="Simmons D."/>
            <person name="Thornton R."/>
            <person name="Warren J."/>
            <person name="Weissenberger G."/>
            <person name="Zhang J."/>
            <person name="Zhang L."/>
            <person name="Zhou C."/>
            <person name="Zhu D."/>
            <person name="Muzny D."/>
            <person name="Worley K."/>
            <person name="Gibbs R."/>
        </authorList>
    </citation>
    <scope>NUCLEOTIDE SEQUENCE [LARGE SCALE GENOMIC DNA]</scope>
    <source>
        <strain evidence="1 2">DSM 16041</strain>
    </source>
</reference>
<comment type="caution">
    <text evidence="1">The sequence shown here is derived from an EMBL/GenBank/DDBJ whole genome shotgun (WGS) entry which is preliminary data.</text>
</comment>
<protein>
    <submittedName>
        <fullName evidence="1">Uncharacterized protein</fullName>
    </submittedName>
</protein>
<organism evidence="1 2">
    <name type="scientific">Limosilactobacillus antri DSM 16041</name>
    <dbReference type="NCBI Taxonomy" id="525309"/>
    <lineage>
        <taxon>Bacteria</taxon>
        <taxon>Bacillati</taxon>
        <taxon>Bacillota</taxon>
        <taxon>Bacilli</taxon>
        <taxon>Lactobacillales</taxon>
        <taxon>Lactobacillaceae</taxon>
        <taxon>Limosilactobacillus</taxon>
    </lineage>
</organism>
<evidence type="ECO:0000313" key="1">
    <source>
        <dbReference type="EMBL" id="EEW53038.1"/>
    </source>
</evidence>
<dbReference type="EMBL" id="ACLL01000051">
    <property type="protein sequence ID" value="EEW53038.1"/>
    <property type="molecule type" value="Genomic_DNA"/>
</dbReference>
<name>C8P8W7_9LACO</name>
<evidence type="ECO:0000313" key="2">
    <source>
        <dbReference type="Proteomes" id="UP000003675"/>
    </source>
</evidence>
<dbReference type="Proteomes" id="UP000003675">
    <property type="component" value="Unassembled WGS sequence"/>
</dbReference>